<keyword evidence="1" id="KW-0547">Nucleotide-binding</keyword>
<dbReference type="InterPro" id="IPR027417">
    <property type="entry name" value="P-loop_NTPase"/>
</dbReference>
<reference evidence="4" key="2">
    <citation type="submission" date="2020-11" db="EMBL/GenBank/DDBJ databases">
        <authorList>
            <person name="McCartney M.A."/>
            <person name="Auch B."/>
            <person name="Kono T."/>
            <person name="Mallez S."/>
            <person name="Becker A."/>
            <person name="Gohl D.M."/>
            <person name="Silverstein K.A.T."/>
            <person name="Koren S."/>
            <person name="Bechman K.B."/>
            <person name="Herman A."/>
            <person name="Abrahante J.E."/>
            <person name="Garbe J."/>
        </authorList>
    </citation>
    <scope>NUCLEOTIDE SEQUENCE</scope>
    <source>
        <strain evidence="4">Duluth1</strain>
        <tissue evidence="4">Whole animal</tissue>
    </source>
</reference>
<dbReference type="EMBL" id="JAIWYP010000009">
    <property type="protein sequence ID" value="KAH3770201.1"/>
    <property type="molecule type" value="Genomic_DNA"/>
</dbReference>
<accession>A0A9D4E0E8</accession>
<evidence type="ECO:0000313" key="4">
    <source>
        <dbReference type="EMBL" id="KAH3770201.1"/>
    </source>
</evidence>
<proteinExistence type="predicted"/>
<dbReference type="AlphaFoldDB" id="A0A9D4E0E8"/>
<dbReference type="Proteomes" id="UP000828390">
    <property type="component" value="Unassembled WGS sequence"/>
</dbReference>
<sequence>MKKLYNDKLNYMTVSPVDDYSVEKLRDIYRPPKILEMCKEIRTFKKTEKQVNTYKGVFLTDNTVNPRIFIQGEAGSGKTTFLAKLALDWCEGVHGSSASDKSKIIFADFDALQCYEYVFHITLRKSVNQCDVYTMIKEQIIDRIYSEKDRKKAYELVSKIMKHQRCLVLLDGLDEWTGSDDQHNLPTLVVDHNNCVMLITTRPWKLAEGKVKHSDIDALLQLEGINEPFELSKIILSRLVDKEELEIKYTAFTLYVEKQKLEELLSSPMMLSAIVCAYADGKELKGSKCEIYILLVESLFKKANSYKCTFEQPLFPCFTQTEYIQPNMENLNRLAEMAFHLLFLNERANSIVFSIKELRKFKIDVIKNFALQSGILTAQPTASALRSSSSFMFIHLSMQEFLAAYHIARNTNLIDGIISIYLNRNPKAYLDIAQVFIFLCGLDVSCAEKLSSMMDERDALNGLYSGCHKMLNEIILAGLREANANGYSDIALKLSHFYFDNNNIIDLHKIWKNNAANAILLHVHIDDMKPLENQRISPGNDECASQITFDLHSCLELRGLMLYGRCILGKDSASVGTLEFPVCIILNIADPTQCTELPPVLPSIEYIELTRVTCSCTWLRSLLSMMLTRNCYISCWLDGCHLTACGEGEVNSSYTTGRIGLIVYPNKSISISLTNDNPGLWEILHGLSIKSLSLAGWGDSGCRVNHEKSFSQTIASLSKLETLDIEMNELTPCLWEAVHGLNIKSLSLSGFWKRTGIDVKHTVSMAKTLASLIHLETLSIDVEHESPGLWEAFHGQNIKSLSLSGVRKSSGIDVKHAETFSQSLSSLTQLETLTLHVHTYIALQVPQSLKYLNIYSDTMLPSKVRELVDSLAIYTHSIGLKLEFGCASSIDPPERILVQEYIPFQQKLAARKNVAMKRFRIYELPDSAGCAMSVRDIDDVDDADSDILEDDVYKRFAKYIDGYKINRISILIEISRVSIS</sequence>
<keyword evidence="5" id="KW-1185">Reference proteome</keyword>
<evidence type="ECO:0000256" key="2">
    <source>
        <dbReference type="ARBA" id="ARBA00022840"/>
    </source>
</evidence>
<evidence type="ECO:0000313" key="5">
    <source>
        <dbReference type="Proteomes" id="UP000828390"/>
    </source>
</evidence>
<dbReference type="InterPro" id="IPR007111">
    <property type="entry name" value="NACHT_NTPase"/>
</dbReference>
<feature type="domain" description="NACHT" evidence="3">
    <location>
        <begin position="66"/>
        <end position="175"/>
    </location>
</feature>
<gene>
    <name evidence="4" type="ORF">DPMN_171485</name>
</gene>
<keyword evidence="2" id="KW-0067">ATP-binding</keyword>
<dbReference type="InterPro" id="IPR032675">
    <property type="entry name" value="LRR_dom_sf"/>
</dbReference>
<organism evidence="4 5">
    <name type="scientific">Dreissena polymorpha</name>
    <name type="common">Zebra mussel</name>
    <name type="synonym">Mytilus polymorpha</name>
    <dbReference type="NCBI Taxonomy" id="45954"/>
    <lineage>
        <taxon>Eukaryota</taxon>
        <taxon>Metazoa</taxon>
        <taxon>Spiralia</taxon>
        <taxon>Lophotrochozoa</taxon>
        <taxon>Mollusca</taxon>
        <taxon>Bivalvia</taxon>
        <taxon>Autobranchia</taxon>
        <taxon>Heteroconchia</taxon>
        <taxon>Euheterodonta</taxon>
        <taxon>Imparidentia</taxon>
        <taxon>Neoheterodontei</taxon>
        <taxon>Myida</taxon>
        <taxon>Dreissenoidea</taxon>
        <taxon>Dreissenidae</taxon>
        <taxon>Dreissena</taxon>
    </lineage>
</organism>
<name>A0A9D4E0E8_DREPO</name>
<protein>
    <recommendedName>
        <fullName evidence="3">NACHT domain-containing protein</fullName>
    </recommendedName>
</protein>
<comment type="caution">
    <text evidence="4">The sequence shown here is derived from an EMBL/GenBank/DDBJ whole genome shotgun (WGS) entry which is preliminary data.</text>
</comment>
<dbReference type="PANTHER" id="PTHR46312">
    <property type="entry name" value="NACHT DOMAIN-CONTAINING PROTEIN"/>
    <property type="match status" value="1"/>
</dbReference>
<reference evidence="4" key="1">
    <citation type="journal article" date="2019" name="bioRxiv">
        <title>The Genome of the Zebra Mussel, Dreissena polymorpha: A Resource for Invasive Species Research.</title>
        <authorList>
            <person name="McCartney M.A."/>
            <person name="Auch B."/>
            <person name="Kono T."/>
            <person name="Mallez S."/>
            <person name="Zhang Y."/>
            <person name="Obille A."/>
            <person name="Becker A."/>
            <person name="Abrahante J.E."/>
            <person name="Garbe J."/>
            <person name="Badalamenti J.P."/>
            <person name="Herman A."/>
            <person name="Mangelson H."/>
            <person name="Liachko I."/>
            <person name="Sullivan S."/>
            <person name="Sone E.D."/>
            <person name="Koren S."/>
            <person name="Silverstein K.A.T."/>
            <person name="Beckman K.B."/>
            <person name="Gohl D.M."/>
        </authorList>
    </citation>
    <scope>NUCLEOTIDE SEQUENCE</scope>
    <source>
        <strain evidence="4">Duluth1</strain>
        <tissue evidence="4">Whole animal</tissue>
    </source>
</reference>
<dbReference type="GO" id="GO:0005524">
    <property type="term" value="F:ATP binding"/>
    <property type="evidence" value="ECO:0007669"/>
    <property type="project" value="UniProtKB-KW"/>
</dbReference>
<dbReference type="PANTHER" id="PTHR46312:SF2">
    <property type="entry name" value="NUCLEOTIDE-BINDING OLIGOMERIZATION DOMAIN-CONTAINING PROTEIN 2-LIKE"/>
    <property type="match status" value="1"/>
</dbReference>
<dbReference type="Gene3D" id="3.40.50.300">
    <property type="entry name" value="P-loop containing nucleotide triphosphate hydrolases"/>
    <property type="match status" value="1"/>
</dbReference>
<evidence type="ECO:0000256" key="1">
    <source>
        <dbReference type="ARBA" id="ARBA00022741"/>
    </source>
</evidence>
<dbReference type="SUPFAM" id="SSF52047">
    <property type="entry name" value="RNI-like"/>
    <property type="match status" value="1"/>
</dbReference>
<dbReference type="PROSITE" id="PS50837">
    <property type="entry name" value="NACHT"/>
    <property type="match status" value="1"/>
</dbReference>
<dbReference type="SUPFAM" id="SSF52540">
    <property type="entry name" value="P-loop containing nucleoside triphosphate hydrolases"/>
    <property type="match status" value="1"/>
</dbReference>
<dbReference type="Gene3D" id="3.80.10.10">
    <property type="entry name" value="Ribonuclease Inhibitor"/>
    <property type="match status" value="1"/>
</dbReference>
<evidence type="ECO:0000259" key="3">
    <source>
        <dbReference type="PROSITE" id="PS50837"/>
    </source>
</evidence>
<dbReference type="Pfam" id="PF05729">
    <property type="entry name" value="NACHT"/>
    <property type="match status" value="1"/>
</dbReference>